<gene>
    <name evidence="1" type="ORF">VP01_2397g3</name>
</gene>
<reference evidence="1 2" key="1">
    <citation type="submission" date="2015-08" db="EMBL/GenBank/DDBJ databases">
        <title>Next Generation Sequencing and Analysis of the Genome of Puccinia sorghi L Schw, the Causal Agent of Maize Common Rust.</title>
        <authorList>
            <person name="Rochi L."/>
            <person name="Burguener G."/>
            <person name="Darino M."/>
            <person name="Turjanski A."/>
            <person name="Kreff E."/>
            <person name="Dieguez M.J."/>
            <person name="Sacco F."/>
        </authorList>
    </citation>
    <scope>NUCLEOTIDE SEQUENCE [LARGE SCALE GENOMIC DNA]</scope>
    <source>
        <strain evidence="1 2">RO10H11247</strain>
    </source>
</reference>
<sequence length="64" mass="7557">MRFWSSQSRISLVRPAQCMGLLRTPIHSGENWFWMLDNIFAFNPWYGELSWAMRNCGVEIAFLS</sequence>
<dbReference type="AlphaFoldDB" id="A0A0L6V6Y0"/>
<dbReference type="Proteomes" id="UP000037035">
    <property type="component" value="Unassembled WGS sequence"/>
</dbReference>
<evidence type="ECO:0000313" key="1">
    <source>
        <dbReference type="EMBL" id="KNZ56474.1"/>
    </source>
</evidence>
<organism evidence="1 2">
    <name type="scientific">Puccinia sorghi</name>
    <dbReference type="NCBI Taxonomy" id="27349"/>
    <lineage>
        <taxon>Eukaryota</taxon>
        <taxon>Fungi</taxon>
        <taxon>Dikarya</taxon>
        <taxon>Basidiomycota</taxon>
        <taxon>Pucciniomycotina</taxon>
        <taxon>Pucciniomycetes</taxon>
        <taxon>Pucciniales</taxon>
        <taxon>Pucciniaceae</taxon>
        <taxon>Puccinia</taxon>
    </lineage>
</organism>
<protein>
    <submittedName>
        <fullName evidence="1">Uncharacterized protein</fullName>
    </submittedName>
</protein>
<keyword evidence="2" id="KW-1185">Reference proteome</keyword>
<comment type="caution">
    <text evidence="1">The sequence shown here is derived from an EMBL/GenBank/DDBJ whole genome shotgun (WGS) entry which is preliminary data.</text>
</comment>
<accession>A0A0L6V6Y0</accession>
<name>A0A0L6V6Y0_9BASI</name>
<dbReference type="EMBL" id="LAVV01007277">
    <property type="protein sequence ID" value="KNZ56474.1"/>
    <property type="molecule type" value="Genomic_DNA"/>
</dbReference>
<evidence type="ECO:0000313" key="2">
    <source>
        <dbReference type="Proteomes" id="UP000037035"/>
    </source>
</evidence>
<proteinExistence type="predicted"/>
<dbReference type="VEuPathDB" id="FungiDB:VP01_2397g3"/>